<sequence length="225" mass="25784">MLRQLYIRIMARLTENGAASEAFVRTKRVIQGCILVPTLFNPMFSIMRVDAHRDQHSAIRIAQRTDGYLLNSQSMQAPTRLSMITIYEIQTTAAGPGAPKHTNRIRLHCLNHLRTFNRRMSSLGHMRIQERGICRTIDALSTHYTSENYSIYSIANPHPSAHLPLVVSPPQLTSLSSQFRSNCQRTCISRIGYVGHLQFCRTKAPTYTYHTHLICQCRFDQYMCL</sequence>
<organism evidence="3">
    <name type="scientific">Schistocephalus solidus</name>
    <name type="common">Tapeworm</name>
    <dbReference type="NCBI Taxonomy" id="70667"/>
    <lineage>
        <taxon>Eukaryota</taxon>
        <taxon>Metazoa</taxon>
        <taxon>Spiralia</taxon>
        <taxon>Lophotrochozoa</taxon>
        <taxon>Platyhelminthes</taxon>
        <taxon>Cestoda</taxon>
        <taxon>Eucestoda</taxon>
        <taxon>Diphyllobothriidea</taxon>
        <taxon>Diphyllobothriidae</taxon>
        <taxon>Schistocephalus</taxon>
    </lineage>
</organism>
<dbReference type="OrthoDB" id="786357at2759"/>
<evidence type="ECO:0000313" key="3">
    <source>
        <dbReference type="WBParaSite" id="SSLN_0000066901-mRNA-1"/>
    </source>
</evidence>
<protein>
    <submittedName>
        <fullName evidence="3">Reverse transcriptase domain-containing protein</fullName>
    </submittedName>
</protein>
<gene>
    <name evidence="1" type="ORF">SSLN_LOCUS638</name>
</gene>
<dbReference type="AlphaFoldDB" id="A0A183S8U0"/>
<proteinExistence type="predicted"/>
<evidence type="ECO:0000313" key="2">
    <source>
        <dbReference type="Proteomes" id="UP000275846"/>
    </source>
</evidence>
<dbReference type="Proteomes" id="UP000275846">
    <property type="component" value="Unassembled WGS sequence"/>
</dbReference>
<reference evidence="3" key="1">
    <citation type="submission" date="2016-06" db="UniProtKB">
        <authorList>
            <consortium name="WormBaseParasite"/>
        </authorList>
    </citation>
    <scope>IDENTIFICATION</scope>
</reference>
<accession>A0A183S8U0</accession>
<evidence type="ECO:0000313" key="1">
    <source>
        <dbReference type="EMBL" id="VDL85947.1"/>
    </source>
</evidence>
<name>A0A183S8U0_SCHSO</name>
<keyword evidence="2" id="KW-1185">Reference proteome</keyword>
<dbReference type="WBParaSite" id="SSLN_0000066901-mRNA-1">
    <property type="protein sequence ID" value="SSLN_0000066901-mRNA-1"/>
    <property type="gene ID" value="SSLN_0000066901"/>
</dbReference>
<reference evidence="1 2" key="2">
    <citation type="submission" date="2018-11" db="EMBL/GenBank/DDBJ databases">
        <authorList>
            <consortium name="Pathogen Informatics"/>
        </authorList>
    </citation>
    <scope>NUCLEOTIDE SEQUENCE [LARGE SCALE GENOMIC DNA]</scope>
    <source>
        <strain evidence="1 2">NST_G2</strain>
    </source>
</reference>
<dbReference type="EMBL" id="UYSU01000542">
    <property type="protein sequence ID" value="VDL85947.1"/>
    <property type="molecule type" value="Genomic_DNA"/>
</dbReference>